<evidence type="ECO:0000313" key="3">
    <source>
        <dbReference type="Proteomes" id="UP001163798"/>
    </source>
</evidence>
<organism evidence="2 3">
    <name type="scientific">Lentinula aff. detonsa</name>
    <dbReference type="NCBI Taxonomy" id="2804958"/>
    <lineage>
        <taxon>Eukaryota</taxon>
        <taxon>Fungi</taxon>
        <taxon>Dikarya</taxon>
        <taxon>Basidiomycota</taxon>
        <taxon>Agaricomycotina</taxon>
        <taxon>Agaricomycetes</taxon>
        <taxon>Agaricomycetidae</taxon>
        <taxon>Agaricales</taxon>
        <taxon>Marasmiineae</taxon>
        <taxon>Omphalotaceae</taxon>
        <taxon>Lentinula</taxon>
    </lineage>
</organism>
<dbReference type="EMBL" id="MU793361">
    <property type="protein sequence ID" value="KAJ3784865.1"/>
    <property type="molecule type" value="Genomic_DNA"/>
</dbReference>
<name>A0AA38NPH1_9AGAR</name>
<gene>
    <name evidence="2" type="ORF">GGU10DRAFT_15579</name>
</gene>
<keyword evidence="3" id="KW-1185">Reference proteome</keyword>
<protein>
    <submittedName>
        <fullName evidence="2">Uncharacterized protein</fullName>
    </submittedName>
</protein>
<comment type="caution">
    <text evidence="2">The sequence shown here is derived from an EMBL/GenBank/DDBJ whole genome shotgun (WGS) entry which is preliminary data.</text>
</comment>
<dbReference type="Proteomes" id="UP001163798">
    <property type="component" value="Unassembled WGS sequence"/>
</dbReference>
<sequence length="373" mass="41967">MPKYSTIVFNSNPQVTNDITLEEEALVRKLFADFDTAWDHPALQGRLRRTRNQVTGYSTLNGMTLFSVIWSASKKLNFQSHQVVWNAMRVYLENDGVLAELVTRFNESASTTRKGKTVKPEMKSQMYLGPFREVDYATSSAWEDVERRQEQRRTRRSTSSSTPSTIHRSTDNRTSSSSLAVYHHAQHPQTSPINQGSVKISNPSYSTSERHFPREDQGTFSRPSLNLHPDSFSSGISVQGQMYPATQVFHDMEPTTPAPAMPDAGPHSYPAHRVEYERSSFQQKRPGSSLLSNTTVPPLEELYPEAQFRNASFTAAPGPPNLNSDPRHNDFPSSRSGFDLNRSKYPYSSYPFSLASHHNSGSADGREVPSQQQ</sequence>
<evidence type="ECO:0000313" key="2">
    <source>
        <dbReference type="EMBL" id="KAJ3784865.1"/>
    </source>
</evidence>
<feature type="compositionally biased region" description="Polar residues" evidence="1">
    <location>
        <begin position="187"/>
        <end position="207"/>
    </location>
</feature>
<feature type="compositionally biased region" description="Basic and acidic residues" evidence="1">
    <location>
        <begin position="208"/>
        <end position="217"/>
    </location>
</feature>
<reference evidence="2" key="1">
    <citation type="submission" date="2022-08" db="EMBL/GenBank/DDBJ databases">
        <authorList>
            <consortium name="DOE Joint Genome Institute"/>
            <person name="Min B."/>
            <person name="Riley R."/>
            <person name="Sierra-Patev S."/>
            <person name="Naranjo-Ortiz M."/>
            <person name="Looney B."/>
            <person name="Konkel Z."/>
            <person name="Slot J.C."/>
            <person name="Sakamoto Y."/>
            <person name="Steenwyk J.L."/>
            <person name="Rokas A."/>
            <person name="Carro J."/>
            <person name="Camarero S."/>
            <person name="Ferreira P."/>
            <person name="Molpeceres G."/>
            <person name="Ruiz-Duenas F.J."/>
            <person name="Serrano A."/>
            <person name="Henrissat B."/>
            <person name="Drula E."/>
            <person name="Hughes K.W."/>
            <person name="Mata J.L."/>
            <person name="Ishikawa N.K."/>
            <person name="Vargas-Isla R."/>
            <person name="Ushijima S."/>
            <person name="Smith C.A."/>
            <person name="Ahrendt S."/>
            <person name="Andreopoulos W."/>
            <person name="He G."/>
            <person name="Labutti K."/>
            <person name="Lipzen A."/>
            <person name="Ng V."/>
            <person name="Sandor L."/>
            <person name="Barry K."/>
            <person name="Martinez A.T."/>
            <person name="Xiao Y."/>
            <person name="Gibbons J.G."/>
            <person name="Terashima K."/>
            <person name="Hibbett D.S."/>
            <person name="Grigoriev I.V."/>
        </authorList>
    </citation>
    <scope>NUCLEOTIDE SEQUENCE</scope>
    <source>
        <strain evidence="2">TFB10291</strain>
    </source>
</reference>
<feature type="region of interest" description="Disordered" evidence="1">
    <location>
        <begin position="142"/>
        <end position="233"/>
    </location>
</feature>
<evidence type="ECO:0000256" key="1">
    <source>
        <dbReference type="SAM" id="MobiDB-lite"/>
    </source>
</evidence>
<accession>A0AA38NPH1</accession>
<feature type="region of interest" description="Disordered" evidence="1">
    <location>
        <begin position="312"/>
        <end position="373"/>
    </location>
</feature>
<dbReference type="AlphaFoldDB" id="A0AA38NPH1"/>
<feature type="compositionally biased region" description="Low complexity" evidence="1">
    <location>
        <begin position="157"/>
        <end position="167"/>
    </location>
</feature>
<proteinExistence type="predicted"/>